<protein>
    <submittedName>
        <fullName evidence="1">Uncharacterized protein</fullName>
    </submittedName>
</protein>
<name>A0A1Y2ME34_EPING</name>
<evidence type="ECO:0000313" key="1">
    <source>
        <dbReference type="EMBL" id="OSS54242.1"/>
    </source>
</evidence>
<evidence type="ECO:0000313" key="2">
    <source>
        <dbReference type="Proteomes" id="UP000193240"/>
    </source>
</evidence>
<proteinExistence type="predicted"/>
<organism evidence="1 2">
    <name type="scientific">Epicoccum nigrum</name>
    <name type="common">Soil fungus</name>
    <name type="synonym">Epicoccum purpurascens</name>
    <dbReference type="NCBI Taxonomy" id="105696"/>
    <lineage>
        <taxon>Eukaryota</taxon>
        <taxon>Fungi</taxon>
        <taxon>Dikarya</taxon>
        <taxon>Ascomycota</taxon>
        <taxon>Pezizomycotina</taxon>
        <taxon>Dothideomycetes</taxon>
        <taxon>Pleosporomycetidae</taxon>
        <taxon>Pleosporales</taxon>
        <taxon>Pleosporineae</taxon>
        <taxon>Didymellaceae</taxon>
        <taxon>Epicoccum</taxon>
    </lineage>
</organism>
<dbReference type="Proteomes" id="UP000193240">
    <property type="component" value="Unassembled WGS sequence"/>
</dbReference>
<dbReference type="AlphaFoldDB" id="A0A1Y2ME34"/>
<reference evidence="1 2" key="1">
    <citation type="journal article" date="2017" name="Genome Announc.">
        <title>Genome sequence of the saprophytic ascomycete Epicoccum nigrum ICMP 19927 strain isolated from New Zealand.</title>
        <authorList>
            <person name="Fokin M."/>
            <person name="Fleetwood D."/>
            <person name="Weir B.S."/>
            <person name="Villas-Boas S.G."/>
        </authorList>
    </citation>
    <scope>NUCLEOTIDE SEQUENCE [LARGE SCALE GENOMIC DNA]</scope>
    <source>
        <strain evidence="1 2">ICMP 19927</strain>
    </source>
</reference>
<dbReference type="InParanoid" id="A0A1Y2ME34"/>
<sequence length="219" mass="24167">MKCPQDPIATLNPVPPIITGSGFGDGKVEQEGHDSLKLNLSSKIYEVFGGQTEARTSNSLRTTYEFNKIEARYLQKNPTKADAERLRNIDKEVKGALSRGPVYIVTGLKIAKGLRYSNKRTADQGGILGARGRITKVASVGGNLEAERGGEYLENYTVKGNTILAYRMHIIKKESFRWLGERELQVESVNHGKAGFMNHSRDVEDEGIDVAEVTVQDAQ</sequence>
<accession>A0A1Y2ME34</accession>
<keyword evidence="2" id="KW-1185">Reference proteome</keyword>
<gene>
    <name evidence="1" type="ORF">B5807_00863</name>
</gene>
<dbReference type="EMBL" id="KZ107838">
    <property type="protein sequence ID" value="OSS54242.1"/>
    <property type="molecule type" value="Genomic_DNA"/>
</dbReference>